<dbReference type="Gene3D" id="1.10.3720.10">
    <property type="entry name" value="MetI-like"/>
    <property type="match status" value="1"/>
</dbReference>
<evidence type="ECO:0000313" key="10">
    <source>
        <dbReference type="EMBL" id="AIG26069.1"/>
    </source>
</evidence>
<evidence type="ECO:0000256" key="1">
    <source>
        <dbReference type="ARBA" id="ARBA00004429"/>
    </source>
</evidence>
<dbReference type="GO" id="GO:0005886">
    <property type="term" value="C:plasma membrane"/>
    <property type="evidence" value="ECO:0007669"/>
    <property type="project" value="UniProtKB-SubCell"/>
</dbReference>
<dbReference type="PANTHER" id="PTHR43357:SF4">
    <property type="entry name" value="INNER MEMBRANE ABC TRANSPORTER PERMEASE PROTEIN YDCV"/>
    <property type="match status" value="1"/>
</dbReference>
<feature type="domain" description="ABC transmembrane type-1" evidence="9">
    <location>
        <begin position="63"/>
        <end position="251"/>
    </location>
</feature>
<evidence type="ECO:0000256" key="4">
    <source>
        <dbReference type="ARBA" id="ARBA00022519"/>
    </source>
</evidence>
<gene>
    <name evidence="10" type="ORF">BRLA_c017450</name>
</gene>
<evidence type="ECO:0000313" key="11">
    <source>
        <dbReference type="Proteomes" id="UP000005850"/>
    </source>
</evidence>
<evidence type="ECO:0000256" key="8">
    <source>
        <dbReference type="RuleBase" id="RU363032"/>
    </source>
</evidence>
<feature type="transmembrane region" description="Helical" evidence="8">
    <location>
        <begin position="98"/>
        <end position="122"/>
    </location>
</feature>
<evidence type="ECO:0000256" key="6">
    <source>
        <dbReference type="ARBA" id="ARBA00022989"/>
    </source>
</evidence>
<organism evidence="10 11">
    <name type="scientific">Brevibacillus laterosporus LMG 15441</name>
    <dbReference type="NCBI Taxonomy" id="1042163"/>
    <lineage>
        <taxon>Bacteria</taxon>
        <taxon>Bacillati</taxon>
        <taxon>Bacillota</taxon>
        <taxon>Bacilli</taxon>
        <taxon>Bacillales</taxon>
        <taxon>Paenibacillaceae</taxon>
        <taxon>Brevibacillus</taxon>
    </lineage>
</organism>
<feature type="transmembrane region" description="Helical" evidence="8">
    <location>
        <begin position="128"/>
        <end position="147"/>
    </location>
</feature>
<evidence type="ECO:0000256" key="7">
    <source>
        <dbReference type="ARBA" id="ARBA00023136"/>
    </source>
</evidence>
<evidence type="ECO:0000256" key="3">
    <source>
        <dbReference type="ARBA" id="ARBA00022475"/>
    </source>
</evidence>
<dbReference type="HOGENOM" id="CLU_016047_3_1_9"/>
<keyword evidence="11" id="KW-1185">Reference proteome</keyword>
<dbReference type="CDD" id="cd06261">
    <property type="entry name" value="TM_PBP2"/>
    <property type="match status" value="1"/>
</dbReference>
<dbReference type="InterPro" id="IPR035906">
    <property type="entry name" value="MetI-like_sf"/>
</dbReference>
<feature type="transmembrane region" description="Helical" evidence="8">
    <location>
        <begin position="7"/>
        <end position="28"/>
    </location>
</feature>
<evidence type="ECO:0000256" key="5">
    <source>
        <dbReference type="ARBA" id="ARBA00022692"/>
    </source>
</evidence>
<feature type="transmembrane region" description="Helical" evidence="8">
    <location>
        <begin position="231"/>
        <end position="251"/>
    </location>
</feature>
<proteinExistence type="inferred from homology"/>
<feature type="transmembrane region" description="Helical" evidence="8">
    <location>
        <begin position="62"/>
        <end position="86"/>
    </location>
</feature>
<dbReference type="SUPFAM" id="SSF161098">
    <property type="entry name" value="MetI-like"/>
    <property type="match status" value="1"/>
</dbReference>
<dbReference type="Proteomes" id="UP000005850">
    <property type="component" value="Chromosome"/>
</dbReference>
<keyword evidence="2 8" id="KW-0813">Transport</keyword>
<keyword evidence="7 8" id="KW-0472">Membrane</keyword>
<dbReference type="InterPro" id="IPR000515">
    <property type="entry name" value="MetI-like"/>
</dbReference>
<dbReference type="EMBL" id="CP007806">
    <property type="protein sequence ID" value="AIG26069.1"/>
    <property type="molecule type" value="Genomic_DNA"/>
</dbReference>
<keyword evidence="5 8" id="KW-0812">Transmembrane</keyword>
<dbReference type="AlphaFoldDB" id="A0A075R2H7"/>
<feature type="transmembrane region" description="Helical" evidence="8">
    <location>
        <begin position="187"/>
        <end position="211"/>
    </location>
</feature>
<dbReference type="eggNOG" id="COG1177">
    <property type="taxonomic scope" value="Bacteria"/>
</dbReference>
<dbReference type="Pfam" id="PF00528">
    <property type="entry name" value="BPD_transp_1"/>
    <property type="match status" value="1"/>
</dbReference>
<sequence>MRQGKFSWLGVITVAILIFVNAPFLIIVPSSFTAAGYLSFPPEGFSLDWYKQILDRPEFIEAFWFSLQLAAITAILSTLIGTMAAIAISKYQFKGKNFISGLLLSPLTVPSLIIGIAALLFFTRLGLGGTFLGLLLAHILISIPYVVRLVLTGLTTFDYTLEKAAYMLGARPVHVFWDITLPMLRPAILSGFIFSFLTSFDNVTVSLFLVAPDTTTLPLAIFTYMQESLDPMVASISSVVILISLFFIFLLEKVYGLDRLFGLNAQQH</sequence>
<dbReference type="KEGG" id="blr:BRLA_c017450"/>
<evidence type="ECO:0000256" key="2">
    <source>
        <dbReference type="ARBA" id="ARBA00022448"/>
    </source>
</evidence>
<protein>
    <submittedName>
        <fullName evidence="10">ABC-type spermidine/putrescine transport system, permease</fullName>
    </submittedName>
</protein>
<keyword evidence="3" id="KW-1003">Cell membrane</keyword>
<reference evidence="10 11" key="1">
    <citation type="journal article" date="2011" name="J. Bacteriol.">
        <title>Genome sequence of Brevibacillus laterosporus LMG 15441, a pathogen of invertebrates.</title>
        <authorList>
            <person name="Djukic M."/>
            <person name="Poehlein A."/>
            <person name="Thurmer A."/>
            <person name="Daniel R."/>
        </authorList>
    </citation>
    <scope>NUCLEOTIDE SEQUENCE [LARGE SCALE GENOMIC DNA]</scope>
    <source>
        <strain evidence="10 11">LMG 15441</strain>
    </source>
</reference>
<name>A0A075R2H7_BRELA</name>
<comment type="similarity">
    <text evidence="8">Belongs to the binding-protein-dependent transport system permease family.</text>
</comment>
<dbReference type="GO" id="GO:0055085">
    <property type="term" value="P:transmembrane transport"/>
    <property type="evidence" value="ECO:0007669"/>
    <property type="project" value="InterPro"/>
</dbReference>
<comment type="subcellular location">
    <subcellularLocation>
        <location evidence="1">Cell inner membrane</location>
        <topology evidence="1">Multi-pass membrane protein</topology>
    </subcellularLocation>
    <subcellularLocation>
        <location evidence="8">Cell membrane</location>
        <topology evidence="8">Multi-pass membrane protein</topology>
    </subcellularLocation>
</comment>
<keyword evidence="4" id="KW-0997">Cell inner membrane</keyword>
<accession>A0A075R2H7</accession>
<evidence type="ECO:0000259" key="9">
    <source>
        <dbReference type="PROSITE" id="PS50928"/>
    </source>
</evidence>
<keyword evidence="6 8" id="KW-1133">Transmembrane helix</keyword>
<dbReference type="PANTHER" id="PTHR43357">
    <property type="entry name" value="INNER MEMBRANE ABC TRANSPORTER PERMEASE PROTEIN YDCV"/>
    <property type="match status" value="1"/>
</dbReference>
<dbReference type="PROSITE" id="PS50928">
    <property type="entry name" value="ABC_TM1"/>
    <property type="match status" value="1"/>
</dbReference>
<dbReference type="RefSeq" id="WP_003337810.1">
    <property type="nucleotide sequence ID" value="NZ_CP007806.1"/>
</dbReference>
<dbReference type="STRING" id="1042163.BRLA_c017450"/>